<proteinExistence type="predicted"/>
<dbReference type="EMBL" id="OU963896">
    <property type="protein sequence ID" value="CAH0689529.1"/>
    <property type="molecule type" value="Genomic_DNA"/>
</dbReference>
<evidence type="ECO:0000313" key="4">
    <source>
        <dbReference type="EMBL" id="CAH0689529.1"/>
    </source>
</evidence>
<feature type="chain" id="PRO_5047204217" description="Venom dipeptidyl peptidase 4" evidence="1">
    <location>
        <begin position="19"/>
        <end position="753"/>
    </location>
</feature>
<dbReference type="Gene3D" id="2.140.10.30">
    <property type="entry name" value="Dipeptidylpeptidase IV, N-terminal domain"/>
    <property type="match status" value="1"/>
</dbReference>
<evidence type="ECO:0000256" key="1">
    <source>
        <dbReference type="SAM" id="SignalP"/>
    </source>
</evidence>
<dbReference type="InterPro" id="IPR029058">
    <property type="entry name" value="AB_hydrolase_fold"/>
</dbReference>
<organism evidence="4 5">
    <name type="scientific">Chilo suppressalis</name>
    <name type="common">Asiatic rice borer moth</name>
    <dbReference type="NCBI Taxonomy" id="168631"/>
    <lineage>
        <taxon>Eukaryota</taxon>
        <taxon>Metazoa</taxon>
        <taxon>Ecdysozoa</taxon>
        <taxon>Arthropoda</taxon>
        <taxon>Hexapoda</taxon>
        <taxon>Insecta</taxon>
        <taxon>Pterygota</taxon>
        <taxon>Neoptera</taxon>
        <taxon>Endopterygota</taxon>
        <taxon>Lepidoptera</taxon>
        <taxon>Glossata</taxon>
        <taxon>Ditrysia</taxon>
        <taxon>Pyraloidea</taxon>
        <taxon>Crambidae</taxon>
        <taxon>Crambinae</taxon>
        <taxon>Chilo</taxon>
    </lineage>
</organism>
<name>A0ABN8EB34_CHISP</name>
<evidence type="ECO:0008006" key="6">
    <source>
        <dbReference type="Google" id="ProtNLM"/>
    </source>
</evidence>
<dbReference type="Pfam" id="PF00326">
    <property type="entry name" value="Peptidase_S9"/>
    <property type="match status" value="1"/>
</dbReference>
<dbReference type="Pfam" id="PF00930">
    <property type="entry name" value="DPPIV_N"/>
    <property type="match status" value="1"/>
</dbReference>
<dbReference type="SUPFAM" id="SSF53474">
    <property type="entry name" value="alpha/beta-Hydrolases"/>
    <property type="match status" value="1"/>
</dbReference>
<dbReference type="Proteomes" id="UP001153292">
    <property type="component" value="Chromosome 3"/>
</dbReference>
<evidence type="ECO:0000313" key="5">
    <source>
        <dbReference type="Proteomes" id="UP001153292"/>
    </source>
</evidence>
<dbReference type="PANTHER" id="PTHR11731">
    <property type="entry name" value="PROTEASE FAMILY S9B,C DIPEPTIDYL-PEPTIDASE IV-RELATED"/>
    <property type="match status" value="1"/>
</dbReference>
<evidence type="ECO:0000259" key="2">
    <source>
        <dbReference type="Pfam" id="PF00326"/>
    </source>
</evidence>
<feature type="signal peptide" evidence="1">
    <location>
        <begin position="1"/>
        <end position="18"/>
    </location>
</feature>
<dbReference type="InterPro" id="IPR050278">
    <property type="entry name" value="Serine_Prot_S9B/DPPIV"/>
</dbReference>
<accession>A0ABN8EB34</accession>
<keyword evidence="5" id="KW-1185">Reference proteome</keyword>
<sequence length="753" mass="85262">MIKGPWYVWALLVAAAIAQEPVTLQEMLSGQFGQRGFNGSWISDTNFTYTIAGQPGIYAFNVETLTSSVLVPGDLMAFLNTSNPVLSPDGRFILASSEVEQVYRYSRTAKYTLYEIETENWFHVAGHARLQLCIFGGNHSLAYVLDNNLYYLSEDNETIAITDDGIVGVVYNGHTDWVYEEDVMYTGQATWFSPDGNYLAFASFNDTEVGTYSYYYYEDKSDPDDLYPELVNLKYPKVGTTNPTVTLRVVNLAQTTSDDIQSVTLEAPTEVTEDHILGGVTWPTQNEVAAHWLNRRQNFTVFRICDVTNTNCVQEIRSEPNGWVPIALPRFSRDGSFYMQLRWSERQPSGYIWQHLFRIQRTADDFNSSSLTPGDFTVNNYVGMDEDNDAFYYTRTVTGQPWQTQLRRLSGGNDICLSCVIVMPERGQCTWATATLSQSGRYMSVTCSSPTEPSATFLLEPLNDVEPVRYTWEDNSVVRERLVNKTRPQSIITTVPLESGHPAPVRLHLPPGLDVNDTDTKYSLVYYVYSGPNTNTVFDTFTVGYHTVLTTNHNTIYLIADGRGAGLNGQDILYSLNNKLGTVEIEDHFVILRQVLDRYKFINESRVAIWGHSYGGYATLLTLLHDDDHMFQCGVSGAPVTSWLYYNTMYTERYMGLPTEEDNLSGYQEGDVTLLAEKLRGHDFYVMHGNADDNVHYQNAALLHKALAELNIPFQQMSYPDEAHSLAGVNMHRYNAMNRYWQQCIGMPEALQQ</sequence>
<keyword evidence="1" id="KW-0732">Signal</keyword>
<reference evidence="4" key="1">
    <citation type="submission" date="2021-12" db="EMBL/GenBank/DDBJ databases">
        <authorList>
            <person name="King R."/>
        </authorList>
    </citation>
    <scope>NUCLEOTIDE SEQUENCE</scope>
</reference>
<dbReference type="Gene3D" id="3.40.50.1820">
    <property type="entry name" value="alpha/beta hydrolase"/>
    <property type="match status" value="1"/>
</dbReference>
<feature type="domain" description="Dipeptidylpeptidase IV N-terminal" evidence="3">
    <location>
        <begin position="87"/>
        <end position="453"/>
    </location>
</feature>
<gene>
    <name evidence="4" type="ORF">CHILSU_LOCUS8040</name>
</gene>
<evidence type="ECO:0000259" key="3">
    <source>
        <dbReference type="Pfam" id="PF00930"/>
    </source>
</evidence>
<feature type="domain" description="Peptidase S9 prolyl oligopeptidase catalytic" evidence="2">
    <location>
        <begin position="546"/>
        <end position="746"/>
    </location>
</feature>
<dbReference type="InterPro" id="IPR001375">
    <property type="entry name" value="Peptidase_S9_cat"/>
</dbReference>
<protein>
    <recommendedName>
        <fullName evidence="6">Venom dipeptidyl peptidase 4</fullName>
    </recommendedName>
</protein>
<dbReference type="PANTHER" id="PTHR11731:SF154">
    <property type="entry name" value="VENOM DIPEPTIDYL PEPTIDASE 4-LIKE PROTEIN"/>
    <property type="match status" value="1"/>
</dbReference>
<dbReference type="InterPro" id="IPR002469">
    <property type="entry name" value="Peptidase_S9B_N"/>
</dbReference>
<dbReference type="SUPFAM" id="SSF82171">
    <property type="entry name" value="DPP6 N-terminal domain-like"/>
    <property type="match status" value="1"/>
</dbReference>